<dbReference type="Proteomes" id="UP000282460">
    <property type="component" value="Unassembled WGS sequence"/>
</dbReference>
<feature type="domain" description="Metallo-beta-lactamase" evidence="7">
    <location>
        <begin position="564"/>
        <end position="728"/>
    </location>
</feature>
<comment type="subcellular location">
    <subcellularLocation>
        <location evidence="1">Cell membrane</location>
        <topology evidence="1">Multi-pass membrane protein</topology>
    </subcellularLocation>
</comment>
<dbReference type="PANTHER" id="PTHR30619">
    <property type="entry name" value="DNA INTERNALIZATION/COMPETENCE PROTEIN COMEC/REC2"/>
    <property type="match status" value="1"/>
</dbReference>
<dbReference type="InterPro" id="IPR004477">
    <property type="entry name" value="ComEC_N"/>
</dbReference>
<dbReference type="Pfam" id="PF03772">
    <property type="entry name" value="Competence"/>
    <property type="match status" value="1"/>
</dbReference>
<keyword evidence="4 6" id="KW-1133">Transmembrane helix</keyword>
<dbReference type="PANTHER" id="PTHR30619:SF1">
    <property type="entry name" value="RECOMBINATION PROTEIN 2"/>
    <property type="match status" value="1"/>
</dbReference>
<name>A0A3L7J656_9MICO</name>
<protein>
    <submittedName>
        <fullName evidence="8">ComEC/Rec2 family competence protein</fullName>
    </submittedName>
</protein>
<evidence type="ECO:0000256" key="2">
    <source>
        <dbReference type="ARBA" id="ARBA00022475"/>
    </source>
</evidence>
<feature type="transmembrane region" description="Helical" evidence="6">
    <location>
        <begin position="369"/>
        <end position="386"/>
    </location>
</feature>
<dbReference type="CDD" id="cd07731">
    <property type="entry name" value="ComA-like_MBL-fold"/>
    <property type="match status" value="1"/>
</dbReference>
<gene>
    <name evidence="8" type="ORF">D9V28_03860</name>
</gene>
<evidence type="ECO:0000259" key="7">
    <source>
        <dbReference type="SMART" id="SM00849"/>
    </source>
</evidence>
<keyword evidence="2" id="KW-1003">Cell membrane</keyword>
<evidence type="ECO:0000256" key="6">
    <source>
        <dbReference type="SAM" id="Phobius"/>
    </source>
</evidence>
<evidence type="ECO:0000313" key="9">
    <source>
        <dbReference type="Proteomes" id="UP000282460"/>
    </source>
</evidence>
<feature type="transmembrane region" description="Helical" evidence="6">
    <location>
        <begin position="521"/>
        <end position="545"/>
    </location>
</feature>
<dbReference type="InterPro" id="IPR035681">
    <property type="entry name" value="ComA-like_MBL"/>
</dbReference>
<dbReference type="InterPro" id="IPR052159">
    <property type="entry name" value="Competence_DNA_uptake"/>
</dbReference>
<dbReference type="RefSeq" id="WP_121658351.1">
    <property type="nucleotide sequence ID" value="NZ_BMEK01000001.1"/>
</dbReference>
<feature type="transmembrane region" description="Helical" evidence="6">
    <location>
        <begin position="346"/>
        <end position="363"/>
    </location>
</feature>
<dbReference type="EMBL" id="RCWJ01000001">
    <property type="protein sequence ID" value="RLQ85990.1"/>
    <property type="molecule type" value="Genomic_DNA"/>
</dbReference>
<feature type="transmembrane region" description="Helical" evidence="6">
    <location>
        <begin position="461"/>
        <end position="483"/>
    </location>
</feature>
<keyword evidence="9" id="KW-1185">Reference proteome</keyword>
<dbReference type="OrthoDB" id="7177610at2"/>
<keyword evidence="3 6" id="KW-0812">Transmembrane</keyword>
<feature type="transmembrane region" description="Helical" evidence="6">
    <location>
        <begin position="273"/>
        <end position="293"/>
    </location>
</feature>
<feature type="transmembrane region" description="Helical" evidence="6">
    <location>
        <begin position="300"/>
        <end position="317"/>
    </location>
</feature>
<feature type="transmembrane region" description="Helical" evidence="6">
    <location>
        <begin position="69"/>
        <end position="92"/>
    </location>
</feature>
<feature type="transmembrane region" description="Helical" evidence="6">
    <location>
        <begin position="495"/>
        <end position="514"/>
    </location>
</feature>
<evidence type="ECO:0000256" key="4">
    <source>
        <dbReference type="ARBA" id="ARBA00022989"/>
    </source>
</evidence>
<dbReference type="InterPro" id="IPR036866">
    <property type="entry name" value="RibonucZ/Hydroxyglut_hydro"/>
</dbReference>
<proteinExistence type="predicted"/>
<evidence type="ECO:0000256" key="5">
    <source>
        <dbReference type="ARBA" id="ARBA00023136"/>
    </source>
</evidence>
<dbReference type="Pfam" id="PF00753">
    <property type="entry name" value="Lactamase_B"/>
    <property type="match status" value="1"/>
</dbReference>
<dbReference type="GO" id="GO:0005886">
    <property type="term" value="C:plasma membrane"/>
    <property type="evidence" value="ECO:0007669"/>
    <property type="project" value="UniProtKB-SubCell"/>
</dbReference>
<feature type="transmembrane region" description="Helical" evidence="6">
    <location>
        <begin position="30"/>
        <end position="48"/>
    </location>
</feature>
<reference evidence="8 9" key="1">
    <citation type="submission" date="2018-10" db="EMBL/GenBank/DDBJ databases">
        <authorList>
            <person name="Li J."/>
        </authorList>
    </citation>
    <scope>NUCLEOTIDE SEQUENCE [LARGE SCALE GENOMIC DNA]</scope>
    <source>
        <strain evidence="8 9">ZD1-4</strain>
    </source>
</reference>
<keyword evidence="5 6" id="KW-0472">Membrane</keyword>
<accession>A0A3L7J656</accession>
<evidence type="ECO:0000256" key="3">
    <source>
        <dbReference type="ARBA" id="ARBA00022692"/>
    </source>
</evidence>
<dbReference type="SMART" id="SM00849">
    <property type="entry name" value="Lactamase_B"/>
    <property type="match status" value="1"/>
</dbReference>
<dbReference type="NCBIfam" id="TIGR00360">
    <property type="entry name" value="ComEC_N-term"/>
    <property type="match status" value="1"/>
</dbReference>
<comment type="caution">
    <text evidence="8">The sequence shown here is derived from an EMBL/GenBank/DDBJ whole genome shotgun (WGS) entry which is preliminary data.</text>
</comment>
<dbReference type="SUPFAM" id="SSF56281">
    <property type="entry name" value="Metallo-hydrolase/oxidoreductase"/>
    <property type="match status" value="1"/>
</dbReference>
<feature type="transmembrane region" description="Helical" evidence="6">
    <location>
        <begin position="323"/>
        <end position="339"/>
    </location>
</feature>
<sequence length="805" mass="83284">MNASDQRLTCPAIAAWIAAAVLVGMPRMAVWVAIGALMLTLALAAIAVRRGRKRSVPRHARDNKTRRRLAGWEGVVAVTFLAVSLVASVLTLRDASRSPPLLTSAVDSGRSVTVTLSVTDKTELQVGNQAHPWDRATDAGQPSEAEQRIRGTVIEITVGRARAAASVPVVVFAETGPNGVAVIGEIVSVTGQVELTEPGERAAALIFAREVTTVAEPPAWLAWAPQMRAGLVEKARELPGMGGELLPGLATGDTSAVSEELDASMKASSLSHLTAVSGANCAVIVAVIVMLLSALGSPRWLRIVGALVGLGLFVILVTPEPSVVRAALMAVAVLLALASGRPVAGLPVLSLVVLVLVVGDPWISRSYGFALSVLATAGLLTLTRPLTRALTIWMPRPIAAAIAIPLAAQLACQPVLILLDASLPLYGIPANLLAAPAAPAATLLGLLGCLSATAFPPLSWLALWLGWLPASWIAGIATTLSTLPGARLPWLEGGIGAVLLSAITAAAIAIPLARTRERRRIALVLSALLVVSGGAYAGTLVAGGIGPRLSLPKDWSYAACDVGQGDAVLIRSSGVVALIDTGPDPALLSDCLDVLGVSRVNLLVLTHFDLDHVGGVRAVTGRTDRVLTGVPENSIDERMLRDLSAAGAHVSEVAAGTRGRLGSTAWEVLWPPARTRSPPTGNDGSVVTVFDGNGIRSLFLGDLSERAQEAFLATRALRGTVDLVKVAHHGSADQSERLYRQVDARAGLISVGADNDYGHPAPSILDLLRGSGTTALRTDRCGMVVLGPSDSGLTVWAEHAAAGCP</sequence>
<dbReference type="Gene3D" id="3.60.15.10">
    <property type="entry name" value="Ribonuclease Z/Hydroxyacylglutathione hydrolase-like"/>
    <property type="match status" value="1"/>
</dbReference>
<feature type="transmembrane region" description="Helical" evidence="6">
    <location>
        <begin position="398"/>
        <end position="419"/>
    </location>
</feature>
<dbReference type="InterPro" id="IPR001279">
    <property type="entry name" value="Metallo-B-lactamas"/>
</dbReference>
<dbReference type="AlphaFoldDB" id="A0A3L7J656"/>
<evidence type="ECO:0000313" key="8">
    <source>
        <dbReference type="EMBL" id="RLQ85990.1"/>
    </source>
</evidence>
<organism evidence="8 9">
    <name type="scientific">Mycetocola zhadangensis</name>
    <dbReference type="NCBI Taxonomy" id="1164595"/>
    <lineage>
        <taxon>Bacteria</taxon>
        <taxon>Bacillati</taxon>
        <taxon>Actinomycetota</taxon>
        <taxon>Actinomycetes</taxon>
        <taxon>Micrococcales</taxon>
        <taxon>Microbacteriaceae</taxon>
        <taxon>Mycetocola</taxon>
    </lineage>
</organism>
<evidence type="ECO:0000256" key="1">
    <source>
        <dbReference type="ARBA" id="ARBA00004651"/>
    </source>
</evidence>
<feature type="transmembrane region" description="Helical" evidence="6">
    <location>
        <begin position="425"/>
        <end position="449"/>
    </location>
</feature>